<reference evidence="2 3" key="1">
    <citation type="submission" date="2010-04" db="EMBL/GenBank/DDBJ databases">
        <authorList>
            <person name="Qin X."/>
            <person name="Bachman B."/>
            <person name="Battles P."/>
            <person name="Bell A."/>
            <person name="Bess C."/>
            <person name="Bickham C."/>
            <person name="Chaboub L."/>
            <person name="Chen D."/>
            <person name="Coyle M."/>
            <person name="Deiros D.R."/>
            <person name="Dinh H."/>
            <person name="Forbes L."/>
            <person name="Fowler G."/>
            <person name="Francisco L."/>
            <person name="Fu Q."/>
            <person name="Gubbala S."/>
            <person name="Hale W."/>
            <person name="Han Y."/>
            <person name="Hemphill L."/>
            <person name="Highlander S.K."/>
            <person name="Hirani K."/>
            <person name="Hogues M."/>
            <person name="Jackson L."/>
            <person name="Jakkamsetti A."/>
            <person name="Javaid M."/>
            <person name="Jiang H."/>
            <person name="Korchina V."/>
            <person name="Kovar C."/>
            <person name="Lara F."/>
            <person name="Lee S."/>
            <person name="Mata R."/>
            <person name="Mathew T."/>
            <person name="Moen C."/>
            <person name="Morales K."/>
            <person name="Munidasa M."/>
            <person name="Nazareth L."/>
            <person name="Ngo R."/>
            <person name="Nguyen L."/>
            <person name="Okwuonu G."/>
            <person name="Ongeri F."/>
            <person name="Patil S."/>
            <person name="Petrosino J."/>
            <person name="Pham C."/>
            <person name="Pham P."/>
            <person name="Pu L.-L."/>
            <person name="Puazo M."/>
            <person name="Raj R."/>
            <person name="Reid J."/>
            <person name="Rouhana J."/>
            <person name="Saada N."/>
            <person name="Shang Y."/>
            <person name="Simmons D."/>
            <person name="Thornton R."/>
            <person name="Warren J."/>
            <person name="Weissenberger G."/>
            <person name="Zhang J."/>
            <person name="Zhang L."/>
            <person name="Zhou C."/>
            <person name="Zhu D."/>
            <person name="Muzny D."/>
            <person name="Worley K."/>
            <person name="Gibbs R."/>
        </authorList>
    </citation>
    <scope>NUCLEOTIDE SEQUENCE [LARGE SCALE GENOMIC DNA]</scope>
    <source>
        <strain evidence="2 3">ATCC 49957</strain>
    </source>
</reference>
<dbReference type="HOGENOM" id="CLU_2782114_0_0_5"/>
<organism evidence="2 3">
    <name type="scientific">Pseudoroseomonas cervicalis ATCC 49957</name>
    <dbReference type="NCBI Taxonomy" id="525371"/>
    <lineage>
        <taxon>Bacteria</taxon>
        <taxon>Pseudomonadati</taxon>
        <taxon>Pseudomonadota</taxon>
        <taxon>Alphaproteobacteria</taxon>
        <taxon>Acetobacterales</taxon>
        <taxon>Roseomonadaceae</taxon>
        <taxon>Roseomonas</taxon>
    </lineage>
</organism>
<evidence type="ECO:0000313" key="2">
    <source>
        <dbReference type="EMBL" id="EFH13374.1"/>
    </source>
</evidence>
<protein>
    <submittedName>
        <fullName evidence="2">Uncharacterized protein</fullName>
    </submittedName>
</protein>
<gene>
    <name evidence="2" type="ORF">HMPREF0731_0409</name>
</gene>
<accession>D5RH50</accession>
<feature type="non-terminal residue" evidence="2">
    <location>
        <position position="69"/>
    </location>
</feature>
<dbReference type="EMBL" id="ADVL01000079">
    <property type="protein sequence ID" value="EFH13374.1"/>
    <property type="molecule type" value="Genomic_DNA"/>
</dbReference>
<name>D5RH50_9PROT</name>
<dbReference type="Proteomes" id="UP000005324">
    <property type="component" value="Unassembled WGS sequence"/>
</dbReference>
<dbReference type="AlphaFoldDB" id="D5RH50"/>
<comment type="caution">
    <text evidence="2">The sequence shown here is derived from an EMBL/GenBank/DDBJ whole genome shotgun (WGS) entry which is preliminary data.</text>
</comment>
<feature type="compositionally biased region" description="Basic residues" evidence="1">
    <location>
        <begin position="31"/>
        <end position="40"/>
    </location>
</feature>
<feature type="region of interest" description="Disordered" evidence="1">
    <location>
        <begin position="1"/>
        <end position="69"/>
    </location>
</feature>
<evidence type="ECO:0000256" key="1">
    <source>
        <dbReference type="SAM" id="MobiDB-lite"/>
    </source>
</evidence>
<sequence>MCFLSAARGPRLRRKSGAARRGCPAGESRGRDRRRKRPRAGRSGPVCRAAVGGLSRRRRSPGSRDPGAA</sequence>
<proteinExistence type="predicted"/>
<evidence type="ECO:0000313" key="3">
    <source>
        <dbReference type="Proteomes" id="UP000005324"/>
    </source>
</evidence>
<keyword evidence="3" id="KW-1185">Reference proteome</keyword>